<feature type="transmembrane region" description="Helical" evidence="5">
    <location>
        <begin position="369"/>
        <end position="388"/>
    </location>
</feature>
<dbReference type="PIRSF" id="PIRSF006060">
    <property type="entry name" value="AA_transporter"/>
    <property type="match status" value="1"/>
</dbReference>
<dbReference type="InterPro" id="IPR002293">
    <property type="entry name" value="AA/rel_permease1"/>
</dbReference>
<evidence type="ECO:0000256" key="1">
    <source>
        <dbReference type="ARBA" id="ARBA00004141"/>
    </source>
</evidence>
<dbReference type="KEGG" id="mrh:MycrhN_0718"/>
<evidence type="ECO:0000313" key="6">
    <source>
        <dbReference type="EMBL" id="AEV71353.1"/>
    </source>
</evidence>
<dbReference type="STRING" id="710685.MycrhN_0718"/>
<comment type="subcellular location">
    <subcellularLocation>
        <location evidence="1">Membrane</location>
        <topology evidence="1">Multi-pass membrane protein</topology>
    </subcellularLocation>
</comment>
<evidence type="ECO:0000256" key="3">
    <source>
        <dbReference type="ARBA" id="ARBA00022989"/>
    </source>
</evidence>
<keyword evidence="4 5" id="KW-0472">Membrane</keyword>
<dbReference type="PANTHER" id="PTHR43243:SF24">
    <property type="entry name" value="CATIONIC AMINO ACID TRANSPORT INTEGRAL MEMBRANE PROTEIN ROCE-RELATED"/>
    <property type="match status" value="1"/>
</dbReference>
<dbReference type="GO" id="GO:0016020">
    <property type="term" value="C:membrane"/>
    <property type="evidence" value="ECO:0007669"/>
    <property type="project" value="UniProtKB-SubCell"/>
</dbReference>
<feature type="transmembrane region" description="Helical" evidence="5">
    <location>
        <begin position="271"/>
        <end position="295"/>
    </location>
</feature>
<organism evidence="6 7">
    <name type="scientific">Mycolicibacterium rhodesiae (strain NBB3)</name>
    <name type="common">Mycobacterium rhodesiae</name>
    <dbReference type="NCBI Taxonomy" id="710685"/>
    <lineage>
        <taxon>Bacteria</taxon>
        <taxon>Bacillati</taxon>
        <taxon>Actinomycetota</taxon>
        <taxon>Actinomycetes</taxon>
        <taxon>Mycobacteriales</taxon>
        <taxon>Mycobacteriaceae</taxon>
        <taxon>Mycolicibacterium</taxon>
    </lineage>
</organism>
<name>G8RPI7_MYCRN</name>
<dbReference type="PATRIC" id="fig|710685.3.peg.725"/>
<feature type="transmembrane region" description="Helical" evidence="5">
    <location>
        <begin position="170"/>
        <end position="188"/>
    </location>
</feature>
<dbReference type="Proteomes" id="UP000005442">
    <property type="component" value="Chromosome"/>
</dbReference>
<accession>G8RPI7</accession>
<dbReference type="OrthoDB" id="9762947at2"/>
<feature type="transmembrane region" description="Helical" evidence="5">
    <location>
        <begin position="315"/>
        <end position="340"/>
    </location>
</feature>
<feature type="transmembrane region" description="Helical" evidence="5">
    <location>
        <begin position="228"/>
        <end position="250"/>
    </location>
</feature>
<dbReference type="EMBL" id="CP003169">
    <property type="protein sequence ID" value="AEV71353.1"/>
    <property type="molecule type" value="Genomic_DNA"/>
</dbReference>
<feature type="transmembrane region" description="Helical" evidence="5">
    <location>
        <begin position="200"/>
        <end position="222"/>
    </location>
</feature>
<feature type="transmembrane region" description="Helical" evidence="5">
    <location>
        <begin position="40"/>
        <end position="57"/>
    </location>
</feature>
<dbReference type="RefSeq" id="WP_014209169.1">
    <property type="nucleotide sequence ID" value="NC_016604.1"/>
</dbReference>
<dbReference type="eggNOG" id="COG0531">
    <property type="taxonomic scope" value="Bacteria"/>
</dbReference>
<dbReference type="PANTHER" id="PTHR43243">
    <property type="entry name" value="INNER MEMBRANE TRANSPORTER YGJI-RELATED"/>
    <property type="match status" value="1"/>
</dbReference>
<evidence type="ECO:0000256" key="4">
    <source>
        <dbReference type="ARBA" id="ARBA00023136"/>
    </source>
</evidence>
<feature type="transmembrane region" description="Helical" evidence="5">
    <location>
        <begin position="427"/>
        <end position="445"/>
    </location>
</feature>
<evidence type="ECO:0000256" key="5">
    <source>
        <dbReference type="SAM" id="Phobius"/>
    </source>
</evidence>
<feature type="transmembrane region" description="Helical" evidence="5">
    <location>
        <begin position="451"/>
        <end position="469"/>
    </location>
</feature>
<dbReference type="Pfam" id="PF13520">
    <property type="entry name" value="AA_permease_2"/>
    <property type="match status" value="1"/>
</dbReference>
<sequence>MTTPTVSLSRQMLRRRPVVGAAVAHGADDHLKRTIGTFQLTMFGVGATVGTGIFFVLQDAVPVAGPSVVVSFIIAGIAAGLAAICYAEMASAVPVSGSTYSYAYTTLGEFVAMGVAACLLLEYGVSTAAVAVGWSQYLNKLFANVFNGWQLPDQIIAAPWDEVAEGHAQGWINLPAVVLVVLCALLLIRGASESAVVNTVMVVIKLGVLGLFAIIAFTAFNADHFANFAPFGVAAVGSAAGVIFFSYIGLDAVSTAGDEVKNPQKTMPRAIIAALLIVTGVYVLVAIAAIGAQKWELFDGQSAGLAQILDDVTGATWWSTVLAAGAVISIFSVTLVTMYGQTRILFAMGRDGLLPSMFAKVNPKSMTPVNNTIIVAIVVSLLAAFIPLNKLIDMVSIGTLTAFIVVSIGVIILRVREPDLPRGFKVPLYPITPVLSVIACGYILYSLHWYTWIAFSAWVLVVWAFYLLWGRKHSALNDGGDVIIESAAPGIEDVEIVTPPKDAP</sequence>
<dbReference type="HOGENOM" id="CLU_007946_15_12_11"/>
<keyword evidence="2 5" id="KW-0812">Transmembrane</keyword>
<keyword evidence="7" id="KW-1185">Reference proteome</keyword>
<protein>
    <submittedName>
        <fullName evidence="6">Amino acid transporter</fullName>
    </submittedName>
</protein>
<evidence type="ECO:0000313" key="7">
    <source>
        <dbReference type="Proteomes" id="UP000005442"/>
    </source>
</evidence>
<feature type="transmembrane region" description="Helical" evidence="5">
    <location>
        <begin position="69"/>
        <end position="89"/>
    </location>
</feature>
<keyword evidence="3 5" id="KW-1133">Transmembrane helix</keyword>
<feature type="transmembrane region" description="Helical" evidence="5">
    <location>
        <begin position="394"/>
        <end position="415"/>
    </location>
</feature>
<gene>
    <name evidence="6" type="ordered locus">MycrhN_0718</name>
</gene>
<proteinExistence type="predicted"/>
<evidence type="ECO:0000256" key="2">
    <source>
        <dbReference type="ARBA" id="ARBA00022692"/>
    </source>
</evidence>
<dbReference type="Gene3D" id="1.20.1740.10">
    <property type="entry name" value="Amino acid/polyamine transporter I"/>
    <property type="match status" value="1"/>
</dbReference>
<dbReference type="GO" id="GO:0015171">
    <property type="term" value="F:amino acid transmembrane transporter activity"/>
    <property type="evidence" value="ECO:0007669"/>
    <property type="project" value="TreeGrafter"/>
</dbReference>
<feature type="transmembrane region" description="Helical" evidence="5">
    <location>
        <begin position="110"/>
        <end position="134"/>
    </location>
</feature>
<reference evidence="6 7" key="1">
    <citation type="submission" date="2011-12" db="EMBL/GenBank/DDBJ databases">
        <title>Complete sequence of Mycobacterium rhodesiae NBB3.</title>
        <authorList>
            <consortium name="US DOE Joint Genome Institute"/>
            <person name="Lucas S."/>
            <person name="Han J."/>
            <person name="Lapidus A."/>
            <person name="Cheng J.-F."/>
            <person name="Goodwin L."/>
            <person name="Pitluck S."/>
            <person name="Peters L."/>
            <person name="Mikhailova N."/>
            <person name="Gu W."/>
            <person name="Detter J.C."/>
            <person name="Han C."/>
            <person name="Tapia R."/>
            <person name="Land M."/>
            <person name="Hauser L."/>
            <person name="Kyrpides N."/>
            <person name="Ivanova N."/>
            <person name="Pagani I."/>
            <person name="Mattes T."/>
            <person name="Holmes A."/>
            <person name="Rutledge P."/>
            <person name="Paulsen I."/>
            <person name="Coleman N."/>
            <person name="Woyke T."/>
        </authorList>
    </citation>
    <scope>NUCLEOTIDE SEQUENCE [LARGE SCALE GENOMIC DNA]</scope>
    <source>
        <strain evidence="6 7">NBB3</strain>
    </source>
</reference>
<dbReference type="AlphaFoldDB" id="G8RPI7"/>